<dbReference type="Proteomes" id="UP000011682">
    <property type="component" value="Unassembled WGS sequence"/>
</dbReference>
<proteinExistence type="predicted"/>
<reference evidence="1" key="1">
    <citation type="submission" date="2013-05" db="EMBL/GenBank/DDBJ databases">
        <title>Genome assembly of Cystobacter fuscus DSM 2262.</title>
        <authorList>
            <person name="Sharma G."/>
            <person name="Khatri I."/>
            <person name="Kaur C."/>
            <person name="Mayilraj S."/>
            <person name="Subramanian S."/>
        </authorList>
    </citation>
    <scope>NUCLEOTIDE SEQUENCE [LARGE SCALE GENOMIC DNA]</scope>
    <source>
        <strain evidence="1">DSM 2262</strain>
    </source>
</reference>
<accession>S9QKV5</accession>
<dbReference type="AlphaFoldDB" id="S9QKV5"/>
<keyword evidence="2" id="KW-1185">Reference proteome</keyword>
<gene>
    <name evidence="1" type="ORF">D187_010538</name>
</gene>
<organism evidence="1 2">
    <name type="scientific">Cystobacter fuscus (strain ATCC 25194 / DSM 2262 / NBRC 100088 / M29)</name>
    <dbReference type="NCBI Taxonomy" id="1242864"/>
    <lineage>
        <taxon>Bacteria</taxon>
        <taxon>Pseudomonadati</taxon>
        <taxon>Myxococcota</taxon>
        <taxon>Myxococcia</taxon>
        <taxon>Myxococcales</taxon>
        <taxon>Cystobacterineae</taxon>
        <taxon>Archangiaceae</taxon>
        <taxon>Cystobacter</taxon>
    </lineage>
</organism>
<sequence length="46" mass="4916">MPAALTAPSRFRPVSCSAIHPQVEGFALTLAGFLVLKYDQVKKAKG</sequence>
<comment type="caution">
    <text evidence="1">The sequence shown here is derived from an EMBL/GenBank/DDBJ whole genome shotgun (WGS) entry which is preliminary data.</text>
</comment>
<evidence type="ECO:0000313" key="1">
    <source>
        <dbReference type="EMBL" id="EPX61919.1"/>
    </source>
</evidence>
<protein>
    <submittedName>
        <fullName evidence="1">Uncharacterized protein</fullName>
    </submittedName>
</protein>
<name>S9QKV5_CYSF2</name>
<evidence type="ECO:0000313" key="2">
    <source>
        <dbReference type="Proteomes" id="UP000011682"/>
    </source>
</evidence>
<dbReference type="EMBL" id="ANAH02000009">
    <property type="protein sequence ID" value="EPX61919.1"/>
    <property type="molecule type" value="Genomic_DNA"/>
</dbReference>